<feature type="region of interest" description="Disordered" evidence="1">
    <location>
        <begin position="645"/>
        <end position="691"/>
    </location>
</feature>
<evidence type="ECO:0000313" key="4">
    <source>
        <dbReference type="Proteomes" id="UP001501319"/>
    </source>
</evidence>
<feature type="compositionally biased region" description="Polar residues" evidence="1">
    <location>
        <begin position="413"/>
        <end position="429"/>
    </location>
</feature>
<dbReference type="Proteomes" id="UP001501319">
    <property type="component" value="Unassembled WGS sequence"/>
</dbReference>
<organism evidence="3 4">
    <name type="scientific">Kribbella alba</name>
    <dbReference type="NCBI Taxonomy" id="190197"/>
    <lineage>
        <taxon>Bacteria</taxon>
        <taxon>Bacillati</taxon>
        <taxon>Actinomycetota</taxon>
        <taxon>Actinomycetes</taxon>
        <taxon>Propionibacteriales</taxon>
        <taxon>Kribbellaceae</taxon>
        <taxon>Kribbella</taxon>
    </lineage>
</organism>
<sequence>MSIGAVDHEYGEQQFAADLDALLEAGLIPIPDDPEAPGGPRLLDEKDFYADGASLQLSAVDALEWELWAGVEQDEAERCLLQDKAPAWVFLPPGAELAAALEPVRPQTESPIALIEVMKASARLTAWSESIRLSAMAAFYRQRQAQATQLPRPSEIDSRGRPVDPERSWTAEIACALKLAPDTATAHLDTALRLTSVLSATHTALRCGAISLSKAIAISDATRALDTHQTQAVEAHVLKRAASQSHANLRASLRRQVAKHDTRNHADRHRDAKKDRGVRVVPLPDGMAGLWIVNTADKIQQIWIVIQAIATLAKRNTPDPTHTSTSQDGTDQDGTSQGGTSQGGTGAGGSGRAHAQPGAGQSGAEQAGPERAGTNRPKTDQGDAARADAARAASTQTSTGQPSTTRNGRGQVPDNQQNNQTDTHPSGHNQTRAGQTTAGQTTAAHATAGQAGDEQTVARQTNAGQTNAGPGGEPAAAIGKDERTADQRRADITADLFEFILTNGLDWLGRRLPDQHRRRPHIEVLIPINTLLGLDDDPGELTGYGPIPAEMARHIATNGTWRRILTDPTNGTVLEASTTRHDPGALVSETLLAAHPTCDWTNCNKPARTCDRDHGTPFTQTGITQLADLRNYCELHHIIKDTPTWGWKATNNPDGSTTLTTPTGHRYTTPPPAPGPIPQPPHPTNTDPPPF</sequence>
<feature type="compositionally biased region" description="Gly residues" evidence="1">
    <location>
        <begin position="336"/>
        <end position="351"/>
    </location>
</feature>
<dbReference type="EMBL" id="BAAANE010000008">
    <property type="protein sequence ID" value="GAA1651293.1"/>
    <property type="molecule type" value="Genomic_DNA"/>
</dbReference>
<reference evidence="3 4" key="1">
    <citation type="journal article" date="2019" name="Int. J. Syst. Evol. Microbiol.">
        <title>The Global Catalogue of Microorganisms (GCM) 10K type strain sequencing project: providing services to taxonomists for standard genome sequencing and annotation.</title>
        <authorList>
            <consortium name="The Broad Institute Genomics Platform"/>
            <consortium name="The Broad Institute Genome Sequencing Center for Infectious Disease"/>
            <person name="Wu L."/>
            <person name="Ma J."/>
        </authorList>
    </citation>
    <scope>NUCLEOTIDE SEQUENCE [LARGE SCALE GENOMIC DNA]</scope>
    <source>
        <strain evidence="3 4">JCM 14306</strain>
    </source>
</reference>
<comment type="caution">
    <text evidence="3">The sequence shown here is derived from an EMBL/GenBank/DDBJ whole genome shotgun (WGS) entry which is preliminary data.</text>
</comment>
<feature type="region of interest" description="Disordered" evidence="1">
    <location>
        <begin position="255"/>
        <end position="278"/>
    </location>
</feature>
<feature type="compositionally biased region" description="Low complexity" evidence="1">
    <location>
        <begin position="323"/>
        <end position="335"/>
    </location>
</feature>
<feature type="compositionally biased region" description="Polar residues" evidence="1">
    <location>
        <begin position="649"/>
        <end position="663"/>
    </location>
</feature>
<evidence type="ECO:0000313" key="3">
    <source>
        <dbReference type="EMBL" id="GAA1651293.1"/>
    </source>
</evidence>
<feature type="compositionally biased region" description="Basic and acidic residues" evidence="1">
    <location>
        <begin position="258"/>
        <end position="278"/>
    </location>
</feature>
<feature type="compositionally biased region" description="Polar residues" evidence="1">
    <location>
        <begin position="457"/>
        <end position="467"/>
    </location>
</feature>
<evidence type="ECO:0000256" key="1">
    <source>
        <dbReference type="SAM" id="MobiDB-lite"/>
    </source>
</evidence>
<dbReference type="InterPro" id="IPR003870">
    <property type="entry name" value="DUF222"/>
</dbReference>
<accession>A0ABN2FLW8</accession>
<feature type="compositionally biased region" description="Basic and acidic residues" evidence="1">
    <location>
        <begin position="377"/>
        <end position="389"/>
    </location>
</feature>
<feature type="compositionally biased region" description="Low complexity" evidence="1">
    <location>
        <begin position="390"/>
        <end position="405"/>
    </location>
</feature>
<name>A0ABN2FLW8_9ACTN</name>
<gene>
    <name evidence="3" type="ORF">GCM10009744_48750</name>
</gene>
<feature type="compositionally biased region" description="Pro residues" evidence="1">
    <location>
        <begin position="669"/>
        <end position="691"/>
    </location>
</feature>
<evidence type="ECO:0000259" key="2">
    <source>
        <dbReference type="Pfam" id="PF02720"/>
    </source>
</evidence>
<protein>
    <recommendedName>
        <fullName evidence="2">DUF222 domain-containing protein</fullName>
    </recommendedName>
</protein>
<feature type="region of interest" description="Disordered" evidence="1">
    <location>
        <begin position="316"/>
        <end position="486"/>
    </location>
</feature>
<feature type="domain" description="DUF222" evidence="2">
    <location>
        <begin position="160"/>
        <end position="310"/>
    </location>
</feature>
<proteinExistence type="predicted"/>
<keyword evidence="4" id="KW-1185">Reference proteome</keyword>
<dbReference type="RefSeq" id="WP_344114364.1">
    <property type="nucleotide sequence ID" value="NZ_BAAANE010000008.1"/>
</dbReference>
<dbReference type="Pfam" id="PF02720">
    <property type="entry name" value="DUF222"/>
    <property type="match status" value="1"/>
</dbReference>
<feature type="compositionally biased region" description="Low complexity" evidence="1">
    <location>
        <begin position="430"/>
        <end position="452"/>
    </location>
</feature>